<evidence type="ECO:0000256" key="7">
    <source>
        <dbReference type="RuleBase" id="RU364112"/>
    </source>
</evidence>
<evidence type="ECO:0000259" key="8">
    <source>
        <dbReference type="Pfam" id="PF03918"/>
    </source>
</evidence>
<protein>
    <recommendedName>
        <fullName evidence="7">Cytochrome c-type biogenesis protein</fullName>
    </recommendedName>
</protein>
<comment type="function">
    <text evidence="7">Possible subunit of a heme lyase.</text>
</comment>
<accession>A0ABV7KXK5</accession>
<dbReference type="RefSeq" id="WP_379899279.1">
    <property type="nucleotide sequence ID" value="NZ_JBHRTR010000020.1"/>
</dbReference>
<evidence type="ECO:0000256" key="1">
    <source>
        <dbReference type="ARBA" id="ARBA00010342"/>
    </source>
</evidence>
<name>A0ABV7KXK5_9PROT</name>
<feature type="transmembrane region" description="Helical" evidence="7">
    <location>
        <begin position="110"/>
        <end position="128"/>
    </location>
</feature>
<dbReference type="InterPro" id="IPR005616">
    <property type="entry name" value="CcmH/CycL/Ccl2/NrfF_N"/>
</dbReference>
<evidence type="ECO:0000313" key="10">
    <source>
        <dbReference type="Proteomes" id="UP001595528"/>
    </source>
</evidence>
<dbReference type="Pfam" id="PF03918">
    <property type="entry name" value="CcmH"/>
    <property type="match status" value="1"/>
</dbReference>
<gene>
    <name evidence="9" type="ORF">ACFOGJ_07750</name>
</gene>
<dbReference type="Gene3D" id="1.10.8.640">
    <property type="entry name" value="Cytochrome C biogenesis protein"/>
    <property type="match status" value="1"/>
</dbReference>
<reference evidence="10" key="1">
    <citation type="journal article" date="2019" name="Int. J. Syst. Evol. Microbiol.">
        <title>The Global Catalogue of Microorganisms (GCM) 10K type strain sequencing project: providing services to taxonomists for standard genome sequencing and annotation.</title>
        <authorList>
            <consortium name="The Broad Institute Genomics Platform"/>
            <consortium name="The Broad Institute Genome Sequencing Center for Infectious Disease"/>
            <person name="Wu L."/>
            <person name="Ma J."/>
        </authorList>
    </citation>
    <scope>NUCLEOTIDE SEQUENCE [LARGE SCALE GENOMIC DNA]</scope>
    <source>
        <strain evidence="10">KCTC 42964</strain>
    </source>
</reference>
<feature type="signal peptide" evidence="7">
    <location>
        <begin position="1"/>
        <end position="26"/>
    </location>
</feature>
<comment type="similarity">
    <text evidence="1 7">Belongs to the CcmH/CycL/Ccl2/NrfF family.</text>
</comment>
<proteinExistence type="inferred from homology"/>
<evidence type="ECO:0000256" key="2">
    <source>
        <dbReference type="ARBA" id="ARBA00022617"/>
    </source>
</evidence>
<keyword evidence="3 7" id="KW-0479">Metal-binding</keyword>
<keyword evidence="7" id="KW-1133">Transmembrane helix</keyword>
<feature type="chain" id="PRO_5044995859" description="Cytochrome c-type biogenesis protein" evidence="7">
    <location>
        <begin position="27"/>
        <end position="161"/>
    </location>
</feature>
<dbReference type="PROSITE" id="PS51257">
    <property type="entry name" value="PROKAR_LIPOPROTEIN"/>
    <property type="match status" value="1"/>
</dbReference>
<evidence type="ECO:0000256" key="6">
    <source>
        <dbReference type="ARBA" id="ARBA00023004"/>
    </source>
</evidence>
<keyword evidence="7" id="KW-0812">Transmembrane</keyword>
<keyword evidence="4 7" id="KW-0732">Signal</keyword>
<dbReference type="PANTHER" id="PTHR47870">
    <property type="entry name" value="CYTOCHROME C-TYPE BIOGENESIS PROTEIN CCMH"/>
    <property type="match status" value="1"/>
</dbReference>
<dbReference type="InterPro" id="IPR038297">
    <property type="entry name" value="CcmH/CycL/NrfF/Ccl2_sf"/>
</dbReference>
<dbReference type="Proteomes" id="UP001595528">
    <property type="component" value="Unassembled WGS sequence"/>
</dbReference>
<evidence type="ECO:0000256" key="5">
    <source>
        <dbReference type="ARBA" id="ARBA00022748"/>
    </source>
</evidence>
<evidence type="ECO:0000256" key="3">
    <source>
        <dbReference type="ARBA" id="ARBA00022723"/>
    </source>
</evidence>
<dbReference type="EMBL" id="JBHRTR010000020">
    <property type="protein sequence ID" value="MFC3227116.1"/>
    <property type="molecule type" value="Genomic_DNA"/>
</dbReference>
<keyword evidence="2 7" id="KW-0349">Heme</keyword>
<organism evidence="9 10">
    <name type="scientific">Marinibaculum pumilum</name>
    <dbReference type="NCBI Taxonomy" id="1766165"/>
    <lineage>
        <taxon>Bacteria</taxon>
        <taxon>Pseudomonadati</taxon>
        <taxon>Pseudomonadota</taxon>
        <taxon>Alphaproteobacteria</taxon>
        <taxon>Rhodospirillales</taxon>
        <taxon>Rhodospirillaceae</taxon>
        <taxon>Marinibaculum</taxon>
    </lineage>
</organism>
<keyword evidence="7" id="KW-0472">Membrane</keyword>
<keyword evidence="10" id="KW-1185">Reference proteome</keyword>
<sequence>MAPLHRFLAAVAILLAACLSALPAAAIGVDRPLDDPVAERRAQDIAETLRCLVCQNQTIAESDADLARDLRGIIREQVAEGRSDDQIRGFLVDRYGQWVLMRPPFNWRNAVLWIAPALILLAGIVLVLRRRRRMAQPGDTGRPLSAAEEARLAALLDRDET</sequence>
<keyword evidence="5" id="KW-0201">Cytochrome c-type biogenesis</keyword>
<dbReference type="PANTHER" id="PTHR47870:SF1">
    <property type="entry name" value="CYTOCHROME C-TYPE BIOGENESIS PROTEIN CCMH"/>
    <property type="match status" value="1"/>
</dbReference>
<dbReference type="InterPro" id="IPR051263">
    <property type="entry name" value="C-type_cytochrome_biogenesis"/>
</dbReference>
<evidence type="ECO:0000256" key="4">
    <source>
        <dbReference type="ARBA" id="ARBA00022729"/>
    </source>
</evidence>
<keyword evidence="6 7" id="KW-0408">Iron</keyword>
<feature type="domain" description="CcmH/CycL/Ccl2/NrfF N-terminal" evidence="8">
    <location>
        <begin position="15"/>
        <end position="156"/>
    </location>
</feature>
<evidence type="ECO:0000313" key="9">
    <source>
        <dbReference type="EMBL" id="MFC3227116.1"/>
    </source>
</evidence>
<dbReference type="CDD" id="cd16378">
    <property type="entry name" value="CcmH_N"/>
    <property type="match status" value="1"/>
</dbReference>
<comment type="caution">
    <text evidence="9">The sequence shown here is derived from an EMBL/GenBank/DDBJ whole genome shotgun (WGS) entry which is preliminary data.</text>
</comment>